<gene>
    <name evidence="5" type="ORF">PHMEG_00032783</name>
</gene>
<dbReference type="GO" id="GO:0046872">
    <property type="term" value="F:metal ion binding"/>
    <property type="evidence" value="ECO:0007669"/>
    <property type="project" value="UniProtKB-KW"/>
</dbReference>
<evidence type="ECO:0000256" key="2">
    <source>
        <dbReference type="ARBA" id="ARBA00022723"/>
    </source>
</evidence>
<evidence type="ECO:0000256" key="3">
    <source>
        <dbReference type="SAM" id="MobiDB-lite"/>
    </source>
</evidence>
<dbReference type="EMBL" id="NBNE01011155">
    <property type="protein sequence ID" value="OWY96844.1"/>
    <property type="molecule type" value="Genomic_DNA"/>
</dbReference>
<evidence type="ECO:0000313" key="6">
    <source>
        <dbReference type="Proteomes" id="UP000198211"/>
    </source>
</evidence>
<dbReference type="InterPro" id="IPR027806">
    <property type="entry name" value="HARBI1_dom"/>
</dbReference>
<dbReference type="AlphaFoldDB" id="A0A225UUK6"/>
<evidence type="ECO:0000259" key="4">
    <source>
        <dbReference type="Pfam" id="PF13359"/>
    </source>
</evidence>
<sequence length="341" mass="39120">MNPSYTVAHLVQVDEDRQAKRARCTPPTRAAASRDDEEGDSISPMYDRFVRNGGESIMQMTNFADGKLDRLCQVVKDFVVLRWNVRRGKKYGVEVRHNALAIPLRVFVEDANAKWGMRELVAAGKSFSNFRARSSIPYGLCDGRSIYYSDKHNLHDYKVEVSVLPTGTAINRTQHYPGHVSDIEVFRKNQAFHSQNLQTSEEDKHLQDDASLEAKYPDEASRRTSAFRAITPHKKQPGATLSNEQLDEIDRISHDRVLVDNYFGRLTSLWAVCSDKYRWAEGSYDILFKSCVALTNYHVHLNPMRAEDGDSYHNYLGRLLSIGKDAIAKRMLSQKRYRKRR</sequence>
<evidence type="ECO:0000256" key="1">
    <source>
        <dbReference type="ARBA" id="ARBA00001968"/>
    </source>
</evidence>
<dbReference type="Proteomes" id="UP000198211">
    <property type="component" value="Unassembled WGS sequence"/>
</dbReference>
<proteinExistence type="predicted"/>
<comment type="cofactor">
    <cofactor evidence="1">
        <name>a divalent metal cation</name>
        <dbReference type="ChEBI" id="CHEBI:60240"/>
    </cofactor>
</comment>
<protein>
    <recommendedName>
        <fullName evidence="4">DDE Tnp4 domain-containing protein</fullName>
    </recommendedName>
</protein>
<dbReference type="OrthoDB" id="164601at2759"/>
<comment type="caution">
    <text evidence="5">The sequence shown here is derived from an EMBL/GenBank/DDBJ whole genome shotgun (WGS) entry which is preliminary data.</text>
</comment>
<dbReference type="STRING" id="4795.A0A225UUK6"/>
<feature type="domain" description="DDE Tnp4" evidence="4">
    <location>
        <begin position="145"/>
        <end position="296"/>
    </location>
</feature>
<reference evidence="6" key="1">
    <citation type="submission" date="2017-03" db="EMBL/GenBank/DDBJ databases">
        <title>Phytopthora megakarya and P. palmivora, two closely related causual agents of cacao black pod achieved similar genome size and gene model numbers by different mechanisms.</title>
        <authorList>
            <person name="Ali S."/>
            <person name="Shao J."/>
            <person name="Larry D.J."/>
            <person name="Kronmiller B."/>
            <person name="Shen D."/>
            <person name="Strem M.D."/>
            <person name="Melnick R.L."/>
            <person name="Guiltinan M.J."/>
            <person name="Tyler B.M."/>
            <person name="Meinhardt L.W."/>
            <person name="Bailey B.A."/>
        </authorList>
    </citation>
    <scope>NUCLEOTIDE SEQUENCE [LARGE SCALE GENOMIC DNA]</scope>
    <source>
        <strain evidence="6">zdho120</strain>
    </source>
</reference>
<keyword evidence="6" id="KW-1185">Reference proteome</keyword>
<keyword evidence="2" id="KW-0479">Metal-binding</keyword>
<dbReference type="Pfam" id="PF13359">
    <property type="entry name" value="DDE_Tnp_4"/>
    <property type="match status" value="1"/>
</dbReference>
<feature type="region of interest" description="Disordered" evidence="3">
    <location>
        <begin position="17"/>
        <end position="44"/>
    </location>
</feature>
<evidence type="ECO:0000313" key="5">
    <source>
        <dbReference type="EMBL" id="OWY96844.1"/>
    </source>
</evidence>
<accession>A0A225UUK6</accession>
<organism evidence="5 6">
    <name type="scientific">Phytophthora megakarya</name>
    <dbReference type="NCBI Taxonomy" id="4795"/>
    <lineage>
        <taxon>Eukaryota</taxon>
        <taxon>Sar</taxon>
        <taxon>Stramenopiles</taxon>
        <taxon>Oomycota</taxon>
        <taxon>Peronosporomycetes</taxon>
        <taxon>Peronosporales</taxon>
        <taxon>Peronosporaceae</taxon>
        <taxon>Phytophthora</taxon>
    </lineage>
</organism>
<name>A0A225UUK6_9STRA</name>